<reference evidence="1" key="2">
    <citation type="submission" date="2018-05" db="EMBL/GenBank/DDBJ databases">
        <title>OpunRS2 (Oryza punctata Reference Sequence Version 2).</title>
        <authorList>
            <person name="Zhang J."/>
            <person name="Kudrna D."/>
            <person name="Lee S."/>
            <person name="Talag J."/>
            <person name="Welchert J."/>
            <person name="Wing R.A."/>
        </authorList>
    </citation>
    <scope>NUCLEOTIDE SEQUENCE [LARGE SCALE GENOMIC DNA]</scope>
</reference>
<accession>A0A0E0M6E6</accession>
<proteinExistence type="predicted"/>
<reference evidence="1" key="1">
    <citation type="submission" date="2015-04" db="UniProtKB">
        <authorList>
            <consortium name="EnsemblPlants"/>
        </authorList>
    </citation>
    <scope>IDENTIFICATION</scope>
</reference>
<dbReference type="HOGENOM" id="CLU_2762184_0_0_1"/>
<dbReference type="Proteomes" id="UP000026962">
    <property type="component" value="Chromosome 10"/>
</dbReference>
<keyword evidence="2" id="KW-1185">Reference proteome</keyword>
<sequence>MAPGGSPDVPRGLMKAGRRWRGEKWLGGNIRDEKRQSDVDDHLLGFNIPRRGEGWLRDVLEMLLVHGISE</sequence>
<evidence type="ECO:0000313" key="1">
    <source>
        <dbReference type="EnsemblPlants" id="OPUNC10G04750.1"/>
    </source>
</evidence>
<dbReference type="AlphaFoldDB" id="A0A0E0M6E6"/>
<dbReference type="Gramene" id="OPUNC10G04750.1">
    <property type="protein sequence ID" value="OPUNC10G04750.1"/>
    <property type="gene ID" value="OPUNC10G04750"/>
</dbReference>
<name>A0A0E0M6E6_ORYPU</name>
<evidence type="ECO:0000313" key="2">
    <source>
        <dbReference type="Proteomes" id="UP000026962"/>
    </source>
</evidence>
<dbReference type="EnsemblPlants" id="OPUNC10G04750.1">
    <property type="protein sequence ID" value="OPUNC10G04750.1"/>
    <property type="gene ID" value="OPUNC10G04750"/>
</dbReference>
<protein>
    <submittedName>
        <fullName evidence="1">Uncharacterized protein</fullName>
    </submittedName>
</protein>
<organism evidence="1">
    <name type="scientific">Oryza punctata</name>
    <name type="common">Red rice</name>
    <dbReference type="NCBI Taxonomy" id="4537"/>
    <lineage>
        <taxon>Eukaryota</taxon>
        <taxon>Viridiplantae</taxon>
        <taxon>Streptophyta</taxon>
        <taxon>Embryophyta</taxon>
        <taxon>Tracheophyta</taxon>
        <taxon>Spermatophyta</taxon>
        <taxon>Magnoliopsida</taxon>
        <taxon>Liliopsida</taxon>
        <taxon>Poales</taxon>
        <taxon>Poaceae</taxon>
        <taxon>BOP clade</taxon>
        <taxon>Oryzoideae</taxon>
        <taxon>Oryzeae</taxon>
        <taxon>Oryzinae</taxon>
        <taxon>Oryza</taxon>
    </lineage>
</organism>